<evidence type="ECO:0000313" key="3">
    <source>
        <dbReference type="EMBL" id="SCY55754.1"/>
    </source>
</evidence>
<dbReference type="PATRIC" id="fig|451.8.peg.347"/>
<evidence type="ECO:0000313" key="4">
    <source>
        <dbReference type="Proteomes" id="UP000032414"/>
    </source>
</evidence>
<evidence type="ECO:0000313" key="5">
    <source>
        <dbReference type="Proteomes" id="UP000182998"/>
    </source>
</evidence>
<keyword evidence="5" id="KW-1185">Reference proteome</keyword>
<feature type="region of interest" description="Disordered" evidence="1">
    <location>
        <begin position="216"/>
        <end position="235"/>
    </location>
</feature>
<sequence length="235" mass="26444">MFKRLSNWYESLVSDPSSEPKPTSQYSSQDEMLRAVGRDDEAGLCNPLTNIYAKKQIAGSNPRENFSSETNVDVYLKAVEEEDHQQKLREEGKDGKHSAFVDTQTPYQVKTFPAGKEIELDEVLPTQGHAIITYPVEGKDGGDDYHQVYLGRRLPSGEGKSECISFDSSRKGGGVKEGSCNELLKEFLENVSTRPELNRPSKKVTVATTSSTLFHRKDRKIQDEQVDDKPLFEHK</sequence>
<feature type="region of interest" description="Disordered" evidence="1">
    <location>
        <begin position="11"/>
        <end position="30"/>
    </location>
</feature>
<feature type="compositionally biased region" description="Polar residues" evidence="1">
    <location>
        <begin position="14"/>
        <end position="30"/>
    </location>
</feature>
<organism evidence="2 4">
    <name type="scientific">Legionella micdadei</name>
    <name type="common">Tatlockia micdadei</name>
    <dbReference type="NCBI Taxonomy" id="451"/>
    <lineage>
        <taxon>Bacteria</taxon>
        <taxon>Pseudomonadati</taxon>
        <taxon>Pseudomonadota</taxon>
        <taxon>Gammaproteobacteria</taxon>
        <taxon>Legionellales</taxon>
        <taxon>Legionellaceae</taxon>
        <taxon>Legionella</taxon>
    </lineage>
</organism>
<dbReference type="Proteomes" id="UP000032414">
    <property type="component" value="Chromosome I"/>
</dbReference>
<dbReference type="EMBL" id="LN614830">
    <property type="protein sequence ID" value="CEG60350.1"/>
    <property type="molecule type" value="Genomic_DNA"/>
</dbReference>
<evidence type="ECO:0000256" key="1">
    <source>
        <dbReference type="SAM" id="MobiDB-lite"/>
    </source>
</evidence>
<dbReference type="KEGG" id="tmc:LMI_1034"/>
<reference evidence="2" key="2">
    <citation type="submission" date="2014-09" db="EMBL/GenBank/DDBJ databases">
        <authorList>
            <person name="GOMEZ-VALERO Laura"/>
        </authorList>
    </citation>
    <scope>NUCLEOTIDE SEQUENCE</scope>
    <source>
        <strain evidence="2">ATCC33218</strain>
    </source>
</reference>
<feature type="compositionally biased region" description="Basic and acidic residues" evidence="1">
    <location>
        <begin position="220"/>
        <end position="235"/>
    </location>
</feature>
<accession>A0A098GEE5</accession>
<dbReference type="Proteomes" id="UP000182998">
    <property type="component" value="Unassembled WGS sequence"/>
</dbReference>
<reference evidence="4" key="1">
    <citation type="submission" date="2014-09" db="EMBL/GenBank/DDBJ databases">
        <authorList>
            <person name="Gomez-Valero L."/>
        </authorList>
    </citation>
    <scope>NUCLEOTIDE SEQUENCE [LARGE SCALE GENOMIC DNA]</scope>
    <source>
        <strain evidence="4">ATCC33218</strain>
    </source>
</reference>
<evidence type="ECO:0000313" key="2">
    <source>
        <dbReference type="EMBL" id="CEG60350.1"/>
    </source>
</evidence>
<dbReference type="RefSeq" id="WP_045098780.1">
    <property type="nucleotide sequence ID" value="NZ_CP020614.1"/>
</dbReference>
<proteinExistence type="predicted"/>
<dbReference type="AlphaFoldDB" id="A0A098GEE5"/>
<dbReference type="EMBL" id="FMVN01000010">
    <property type="protein sequence ID" value="SCY55754.1"/>
    <property type="molecule type" value="Genomic_DNA"/>
</dbReference>
<dbReference type="HOGENOM" id="CLU_1179741_0_0_6"/>
<reference evidence="3 5" key="3">
    <citation type="submission" date="2016-10" db="EMBL/GenBank/DDBJ databases">
        <authorList>
            <person name="Varghese N."/>
            <person name="Submissions S."/>
        </authorList>
    </citation>
    <scope>NUCLEOTIDE SEQUENCE [LARGE SCALE GENOMIC DNA]</scope>
    <source>
        <strain evidence="3 5">ATCC 33218</strain>
    </source>
</reference>
<dbReference type="OrthoDB" id="5648474at2"/>
<gene>
    <name evidence="2" type="ORF">LMI_1034</name>
    <name evidence="3" type="ORF">SAMN02982997_02031</name>
</gene>
<name>A0A098GEE5_LEGMI</name>
<protein>
    <submittedName>
        <fullName evidence="2">Uncharacterized protein</fullName>
    </submittedName>
</protein>